<evidence type="ECO:0000259" key="12">
    <source>
        <dbReference type="PROSITE" id="PS50172"/>
    </source>
</evidence>
<comment type="similarity">
    <text evidence="3">Belongs to the DNA polymerase type-X family.</text>
</comment>
<name>A0AAD3HQ08_9CHLO</name>
<feature type="compositionally biased region" description="Pro residues" evidence="11">
    <location>
        <begin position="150"/>
        <end position="159"/>
    </location>
</feature>
<dbReference type="Gene3D" id="1.10.150.20">
    <property type="entry name" value="5' to 3' exonuclease, C-terminal subdomain"/>
    <property type="match status" value="1"/>
</dbReference>
<dbReference type="InterPro" id="IPR018944">
    <property type="entry name" value="DNA_pol_lambd_fingers_domain"/>
</dbReference>
<evidence type="ECO:0000256" key="10">
    <source>
        <dbReference type="PIRSR" id="PIRSR622312-50"/>
    </source>
</evidence>
<keyword evidence="14" id="KW-1185">Reference proteome</keyword>
<feature type="compositionally biased region" description="Polar residues" evidence="11">
    <location>
        <begin position="476"/>
        <end position="488"/>
    </location>
</feature>
<comment type="cofactor">
    <cofactor evidence="1">
        <name>Mn(2+)</name>
        <dbReference type="ChEBI" id="CHEBI:29035"/>
    </cofactor>
</comment>
<dbReference type="SUPFAM" id="SSF81585">
    <property type="entry name" value="PsbU/PolX domain-like"/>
    <property type="match status" value="1"/>
</dbReference>
<dbReference type="GO" id="GO:0003677">
    <property type="term" value="F:DNA binding"/>
    <property type="evidence" value="ECO:0007669"/>
    <property type="project" value="InterPro"/>
</dbReference>
<dbReference type="GO" id="GO:0046872">
    <property type="term" value="F:metal ion binding"/>
    <property type="evidence" value="ECO:0007669"/>
    <property type="project" value="UniProtKB-KW"/>
</dbReference>
<dbReference type="InterPro" id="IPR022312">
    <property type="entry name" value="DNA_pol_X"/>
</dbReference>
<keyword evidence="7" id="KW-0479">Metal-binding</keyword>
<comment type="subcellular location">
    <subcellularLocation>
        <location evidence="2">Nucleus</location>
    </subcellularLocation>
</comment>
<feature type="compositionally biased region" description="Low complexity" evidence="11">
    <location>
        <begin position="430"/>
        <end position="445"/>
    </location>
</feature>
<dbReference type="InterPro" id="IPR036420">
    <property type="entry name" value="BRCT_dom_sf"/>
</dbReference>
<evidence type="ECO:0000256" key="3">
    <source>
        <dbReference type="ARBA" id="ARBA00008323"/>
    </source>
</evidence>
<feature type="compositionally biased region" description="Low complexity" evidence="11">
    <location>
        <begin position="400"/>
        <end position="418"/>
    </location>
</feature>
<feature type="non-terminal residue" evidence="13">
    <location>
        <position position="857"/>
    </location>
</feature>
<evidence type="ECO:0000313" key="13">
    <source>
        <dbReference type="EMBL" id="GFR48592.1"/>
    </source>
</evidence>
<dbReference type="PRINTS" id="PR00870">
    <property type="entry name" value="DNAPOLXBETA"/>
</dbReference>
<dbReference type="SUPFAM" id="SSF52113">
    <property type="entry name" value="BRCT domain"/>
    <property type="match status" value="1"/>
</dbReference>
<feature type="domain" description="BRCT" evidence="12">
    <location>
        <begin position="264"/>
        <end position="381"/>
    </location>
</feature>
<evidence type="ECO:0000256" key="4">
    <source>
        <dbReference type="ARBA" id="ARBA00016513"/>
    </source>
</evidence>
<reference evidence="13 14" key="1">
    <citation type="journal article" date="2021" name="Sci. Rep.">
        <title>Genome sequencing of the multicellular alga Astrephomene provides insights into convergent evolution of germ-soma differentiation.</title>
        <authorList>
            <person name="Yamashita S."/>
            <person name="Yamamoto K."/>
            <person name="Matsuzaki R."/>
            <person name="Suzuki S."/>
            <person name="Yamaguchi H."/>
            <person name="Hirooka S."/>
            <person name="Minakuchi Y."/>
            <person name="Miyagishima S."/>
            <person name="Kawachi M."/>
            <person name="Toyoda A."/>
            <person name="Nozaki H."/>
        </authorList>
    </citation>
    <scope>NUCLEOTIDE SEQUENCE [LARGE SCALE GENOMIC DNA]</scope>
    <source>
        <strain evidence="13 14">NIES-4017</strain>
    </source>
</reference>
<dbReference type="EMBL" id="BMAR01000024">
    <property type="protein sequence ID" value="GFR48592.1"/>
    <property type="molecule type" value="Genomic_DNA"/>
</dbReference>
<dbReference type="PANTHER" id="PTHR11276:SF28">
    <property type="entry name" value="DNA POLYMERASE LAMBDA"/>
    <property type="match status" value="1"/>
</dbReference>
<feature type="region of interest" description="Disordered" evidence="11">
    <location>
        <begin position="626"/>
        <end position="697"/>
    </location>
</feature>
<feature type="region of interest" description="Disordered" evidence="11">
    <location>
        <begin position="1"/>
        <end position="267"/>
    </location>
</feature>
<evidence type="ECO:0000256" key="7">
    <source>
        <dbReference type="ARBA" id="ARBA00022723"/>
    </source>
</evidence>
<dbReference type="GO" id="GO:0016829">
    <property type="term" value="F:lyase activity"/>
    <property type="evidence" value="ECO:0007669"/>
    <property type="project" value="UniProtKB-KW"/>
</dbReference>
<sequence>QPELHGAASQPHTGNPSSDIAAAVEDAGALLLPPPLGLLPSPLPVPLPAATPPRSAAPPPASRRRQLPSHPPAQARVGSLPSAGNGEEGPAGMTTMSAPSVAAAADDNTATATATATHTTPPRTEPAVAVATAAAAAVASARKSPLPTSQQPPPPPGAPAAPQDRTSPSSPPAPAPLPPPPATTSPPDAVANADTVTAATVTTSPMHAGHRTTPAPTPAPTTDAATDEATTPPSCPPVAVVPAAARSLGSGDGGGGRGGRSSSSSRGMFSGCRLVFWTRELLPWEVRSRVKQAGGVEQYSLDPTTTHVIARYDTPAAEISRRLYESDLQYARKYISASPADTTSVAPPPHGLPPGVCFVTPQYLRDCLSKGQLLDPAPYLIAEAAAAPLLLQLQQQQQQQQLPQQPLPQQQQEQPPQLGNLGSTLLPLPQEQQQQQQQQQQGQQQPARSPPHATKALAEGVAAAAEGSPAVGFVSTAPSATHPPTSCSPLRGAGGGRILPQPSEVCQRAEDWGRDGRWIETWDEAAARRTCHLLLSHWAKHSFQADPEAPETVTGDSDDATDWQDTGSGSGGGRTSGSGSGRGSSGSDGGSDGSGGGGRGGGRGRLSGRGRRGGWSYRRAIAAADVTAPEPDEGEGAVAGRVNDAANRQRRRGKRTCGGDEGGTRGGEGGTRGGEGDNEGEHRSGSRSEGSEAADADDPRVTINHVCHHMCCSARPFCILAELQRTRDLYLGGREDQFRIKAADRAMGVLARMDRPLDSPQQLRGLHLGRGSEEKVAEILATGRFSRNDTLQQDSRRTTLKLFMQVWGCAETTARRWWAAGCRSLEDVRGRPDLSAQQRLGLRHFQDFQRRLSREEV</sequence>
<dbReference type="Gene3D" id="3.40.50.10190">
    <property type="entry name" value="BRCT domain"/>
    <property type="match status" value="1"/>
</dbReference>
<feature type="active site" description="Nucleophile; Schiff-base intermediate with DNA; for 5'-dRP lyase activity" evidence="10">
    <location>
        <position position="775"/>
    </location>
</feature>
<protein>
    <recommendedName>
        <fullName evidence="4">DNA polymerase lambda</fullName>
    </recommendedName>
</protein>
<comment type="caution">
    <text evidence="13">The sequence shown here is derived from an EMBL/GenBank/DDBJ whole genome shotgun (WGS) entry which is preliminary data.</text>
</comment>
<accession>A0AAD3HQ08</accession>
<dbReference type="InterPro" id="IPR027421">
    <property type="entry name" value="DNA_pol_lamdba_lyase_dom_sf"/>
</dbReference>
<dbReference type="Gene3D" id="1.10.150.110">
    <property type="entry name" value="DNA polymerase beta, N-terminal domain-like"/>
    <property type="match status" value="1"/>
</dbReference>
<feature type="compositionally biased region" description="Pro residues" evidence="11">
    <location>
        <begin position="32"/>
        <end position="61"/>
    </location>
</feature>
<proteinExistence type="inferred from homology"/>
<feature type="region of interest" description="Disordered" evidence="11">
    <location>
        <begin position="400"/>
        <end position="462"/>
    </location>
</feature>
<dbReference type="PROSITE" id="PS50172">
    <property type="entry name" value="BRCT"/>
    <property type="match status" value="1"/>
</dbReference>
<dbReference type="GO" id="GO:0003887">
    <property type="term" value="F:DNA-directed DNA polymerase activity"/>
    <property type="evidence" value="ECO:0007669"/>
    <property type="project" value="InterPro"/>
</dbReference>
<evidence type="ECO:0000256" key="1">
    <source>
        <dbReference type="ARBA" id="ARBA00001936"/>
    </source>
</evidence>
<feature type="compositionally biased region" description="Low complexity" evidence="11">
    <location>
        <begin position="453"/>
        <end position="462"/>
    </location>
</feature>
<feature type="compositionally biased region" description="Low complexity" evidence="11">
    <location>
        <begin position="94"/>
        <end position="149"/>
    </location>
</feature>
<feature type="compositionally biased region" description="Low complexity" evidence="11">
    <location>
        <begin position="185"/>
        <end position="203"/>
    </location>
</feature>
<feature type="compositionally biased region" description="Basic and acidic residues" evidence="11">
    <location>
        <begin position="679"/>
        <end position="690"/>
    </location>
</feature>
<feature type="compositionally biased region" description="Low complexity" evidence="11">
    <location>
        <begin position="220"/>
        <end position="249"/>
    </location>
</feature>
<gene>
    <name evidence="13" type="ORF">Agub_g10496</name>
</gene>
<dbReference type="InterPro" id="IPR002008">
    <property type="entry name" value="DNA_pol_X_beta-like"/>
</dbReference>
<feature type="region of interest" description="Disordered" evidence="11">
    <location>
        <begin position="544"/>
        <end position="613"/>
    </location>
</feature>
<feature type="compositionally biased region" description="Gly residues" evidence="11">
    <location>
        <begin position="250"/>
        <end position="259"/>
    </location>
</feature>
<feature type="compositionally biased region" description="Pro residues" evidence="11">
    <location>
        <begin position="169"/>
        <end position="184"/>
    </location>
</feature>
<evidence type="ECO:0000256" key="6">
    <source>
        <dbReference type="ARBA" id="ARBA00022695"/>
    </source>
</evidence>
<dbReference type="GO" id="GO:0006303">
    <property type="term" value="P:double-strand break repair via nonhomologous end joining"/>
    <property type="evidence" value="ECO:0007669"/>
    <property type="project" value="TreeGrafter"/>
</dbReference>
<dbReference type="Proteomes" id="UP001054857">
    <property type="component" value="Unassembled WGS sequence"/>
</dbReference>
<evidence type="ECO:0000313" key="14">
    <source>
        <dbReference type="Proteomes" id="UP001054857"/>
    </source>
</evidence>
<feature type="compositionally biased region" description="Gly residues" evidence="11">
    <location>
        <begin position="659"/>
        <end position="673"/>
    </location>
</feature>
<keyword evidence="9" id="KW-0539">Nucleus</keyword>
<keyword evidence="8" id="KW-0456">Lyase</keyword>
<feature type="non-terminal residue" evidence="13">
    <location>
        <position position="1"/>
    </location>
</feature>
<dbReference type="AlphaFoldDB" id="A0AAD3HQ08"/>
<dbReference type="GO" id="GO:0005634">
    <property type="term" value="C:nucleus"/>
    <property type="evidence" value="ECO:0007669"/>
    <property type="project" value="UniProtKB-SubCell"/>
</dbReference>
<evidence type="ECO:0000256" key="5">
    <source>
        <dbReference type="ARBA" id="ARBA00022679"/>
    </source>
</evidence>
<organism evidence="13 14">
    <name type="scientific">Astrephomene gubernaculifera</name>
    <dbReference type="NCBI Taxonomy" id="47775"/>
    <lineage>
        <taxon>Eukaryota</taxon>
        <taxon>Viridiplantae</taxon>
        <taxon>Chlorophyta</taxon>
        <taxon>core chlorophytes</taxon>
        <taxon>Chlorophyceae</taxon>
        <taxon>CS clade</taxon>
        <taxon>Chlamydomonadales</taxon>
        <taxon>Astrephomenaceae</taxon>
        <taxon>Astrephomene</taxon>
    </lineage>
</organism>
<evidence type="ECO:0000256" key="11">
    <source>
        <dbReference type="SAM" id="MobiDB-lite"/>
    </source>
</evidence>
<evidence type="ECO:0000256" key="2">
    <source>
        <dbReference type="ARBA" id="ARBA00004123"/>
    </source>
</evidence>
<feature type="compositionally biased region" description="Gly residues" evidence="11">
    <location>
        <begin position="568"/>
        <end position="605"/>
    </location>
</feature>
<dbReference type="PANTHER" id="PTHR11276">
    <property type="entry name" value="DNA POLYMERASE TYPE-X FAMILY MEMBER"/>
    <property type="match status" value="1"/>
</dbReference>
<evidence type="ECO:0000256" key="8">
    <source>
        <dbReference type="ARBA" id="ARBA00023239"/>
    </source>
</evidence>
<dbReference type="Pfam" id="PF10391">
    <property type="entry name" value="DNA_pol_lambd_f"/>
    <property type="match status" value="1"/>
</dbReference>
<evidence type="ECO:0000256" key="9">
    <source>
        <dbReference type="ARBA" id="ARBA00023242"/>
    </source>
</evidence>
<keyword evidence="6" id="KW-0548">Nucleotidyltransferase</keyword>
<dbReference type="FunFam" id="1.10.150.20:FF:000010">
    <property type="entry name" value="DNA polymerase lambda"/>
    <property type="match status" value="1"/>
</dbReference>
<keyword evidence="5" id="KW-0808">Transferase</keyword>
<dbReference type="InterPro" id="IPR001357">
    <property type="entry name" value="BRCT_dom"/>
</dbReference>
<feature type="region of interest" description="Disordered" evidence="11">
    <location>
        <begin position="474"/>
        <end position="502"/>
    </location>
</feature>
<dbReference type="SUPFAM" id="SSF47802">
    <property type="entry name" value="DNA polymerase beta, N-terminal domain-like"/>
    <property type="match status" value="1"/>
</dbReference>